<dbReference type="RefSeq" id="WP_111148112.1">
    <property type="nucleotide sequence ID" value="NZ_QKRB01000053.1"/>
</dbReference>
<dbReference type="NCBIfam" id="NF006505">
    <property type="entry name" value="PRK08939.1"/>
    <property type="match status" value="1"/>
</dbReference>
<dbReference type="InterPro" id="IPR002611">
    <property type="entry name" value="IstB_ATP-bd"/>
</dbReference>
<dbReference type="GO" id="GO:0006260">
    <property type="term" value="P:DNA replication"/>
    <property type="evidence" value="ECO:0007669"/>
    <property type="project" value="TreeGrafter"/>
</dbReference>
<dbReference type="PANTHER" id="PTHR30050:SF8">
    <property type="entry name" value="PRIMOSOMAL PROTEIN DNAI"/>
    <property type="match status" value="1"/>
</dbReference>
<dbReference type="EMBL" id="QKRB01000053">
    <property type="protein sequence ID" value="PZD94343.1"/>
    <property type="molecule type" value="Genomic_DNA"/>
</dbReference>
<gene>
    <name evidence="2" type="ORF">DNH61_18215</name>
</gene>
<dbReference type="CDD" id="cd00009">
    <property type="entry name" value="AAA"/>
    <property type="match status" value="1"/>
</dbReference>
<dbReference type="Pfam" id="PF07319">
    <property type="entry name" value="DnaI_N"/>
    <property type="match status" value="1"/>
</dbReference>
<comment type="caution">
    <text evidence="2">The sequence shown here is derived from an EMBL/GenBank/DDBJ whole genome shotgun (WGS) entry which is preliminary data.</text>
</comment>
<evidence type="ECO:0000259" key="1">
    <source>
        <dbReference type="SMART" id="SM00382"/>
    </source>
</evidence>
<feature type="domain" description="AAA+ ATPase" evidence="1">
    <location>
        <begin position="166"/>
        <end position="286"/>
    </location>
</feature>
<proteinExistence type="predicted"/>
<dbReference type="PANTHER" id="PTHR30050">
    <property type="entry name" value="CHROMOSOMAL REPLICATION INITIATOR PROTEIN DNAA"/>
    <property type="match status" value="1"/>
</dbReference>
<evidence type="ECO:0000313" key="3">
    <source>
        <dbReference type="Proteomes" id="UP000249522"/>
    </source>
</evidence>
<protein>
    <submittedName>
        <fullName evidence="2">Primosomal protein DnaI</fullName>
    </submittedName>
</protein>
<evidence type="ECO:0000313" key="2">
    <source>
        <dbReference type="EMBL" id="PZD94343.1"/>
    </source>
</evidence>
<dbReference type="InterPro" id="IPR003593">
    <property type="entry name" value="AAA+_ATPase"/>
</dbReference>
<dbReference type="SMART" id="SM00382">
    <property type="entry name" value="AAA"/>
    <property type="match status" value="1"/>
</dbReference>
<dbReference type="Pfam" id="PF01695">
    <property type="entry name" value="IstB_IS21"/>
    <property type="match status" value="1"/>
</dbReference>
<dbReference type="SUPFAM" id="SSF52540">
    <property type="entry name" value="P-loop containing nucleoside triphosphate hydrolases"/>
    <property type="match status" value="1"/>
</dbReference>
<organism evidence="2 3">
    <name type="scientific">Paenibacillus sambharensis</name>
    <dbReference type="NCBI Taxonomy" id="1803190"/>
    <lineage>
        <taxon>Bacteria</taxon>
        <taxon>Bacillati</taxon>
        <taxon>Bacillota</taxon>
        <taxon>Bacilli</taxon>
        <taxon>Bacillales</taxon>
        <taxon>Paenibacillaceae</taxon>
        <taxon>Paenibacillus</taxon>
    </lineage>
</organism>
<name>A0A2W1L5X4_9BACL</name>
<dbReference type="InterPro" id="IPR027417">
    <property type="entry name" value="P-loop_NTPase"/>
</dbReference>
<dbReference type="OrthoDB" id="61127at2"/>
<dbReference type="Proteomes" id="UP000249522">
    <property type="component" value="Unassembled WGS sequence"/>
</dbReference>
<dbReference type="GO" id="GO:0005524">
    <property type="term" value="F:ATP binding"/>
    <property type="evidence" value="ECO:0007669"/>
    <property type="project" value="InterPro"/>
</dbReference>
<dbReference type="Gene3D" id="3.40.50.300">
    <property type="entry name" value="P-loop containing nucleotide triphosphate hydrolases"/>
    <property type="match status" value="1"/>
</dbReference>
<dbReference type="AlphaFoldDB" id="A0A2W1L5X4"/>
<accession>A0A2W1L5X4</accession>
<dbReference type="InterPro" id="IPR009928">
    <property type="entry name" value="DnaI_N"/>
</dbReference>
<keyword evidence="3" id="KW-1185">Reference proteome</keyword>
<reference evidence="2 3" key="1">
    <citation type="submission" date="2018-06" db="EMBL/GenBank/DDBJ databases">
        <title>Paenibacillus imtechensis sp. nov.</title>
        <authorList>
            <person name="Pinnaka A.K."/>
            <person name="Singh H."/>
            <person name="Kaur M."/>
        </authorList>
    </citation>
    <scope>NUCLEOTIDE SEQUENCE [LARGE SCALE GENOMIC DNA]</scope>
    <source>
        <strain evidence="2 3">SMB1</strain>
    </source>
</reference>
<sequence length="318" mass="36903">MESLGEVLKQWPGGRNMQADADRLYTELMAEPLVRQFRSRHPELDTREYRINLNRVYHYVKEQRACAECPGLDRCPNDFEGHYTMLECVDSGGGLKLIDRKAPCSKLIARQNEQTIKRKVRSFYVDEASLHRGYSADEIMNADPERMLAVGRTFSYIKQTKERGLQPKGLYLVGHFGTGKTFLMCYMLHELAKVGYSGVIVYMPEFVEDLKSMLDEPAKLRETVEIMKETDLLVFDDIGAENLNPWARDHVMGAILNYRMNRKPTFYTSNHDLDALERHFSFTNKDGDEAHKGQRLMDRIRPYVDKVWVNGENKRGLY</sequence>